<dbReference type="EMBL" id="AABL01000477">
    <property type="protein sequence ID" value="EAA21132.1"/>
    <property type="molecule type" value="Genomic_DNA"/>
</dbReference>
<protein>
    <submittedName>
        <fullName evidence="1">Uncharacterized protein</fullName>
    </submittedName>
</protein>
<dbReference type="AlphaFoldDB" id="Q7RNP9"/>
<proteinExistence type="predicted"/>
<reference evidence="1 2" key="1">
    <citation type="journal article" date="2002" name="Nature">
        <title>Genome sequence and comparative analysis of the model rodent malaria parasite Plasmodium yoelii yoelii.</title>
        <authorList>
            <person name="Carlton J.M."/>
            <person name="Angiuoli S.V."/>
            <person name="Suh B.B."/>
            <person name="Kooij T.W."/>
            <person name="Pertea M."/>
            <person name="Silva J.C."/>
            <person name="Ermolaeva M.D."/>
            <person name="Allen J.E."/>
            <person name="Selengut J.D."/>
            <person name="Koo H.L."/>
            <person name="Peterson J.D."/>
            <person name="Pop M."/>
            <person name="Kosack D.S."/>
            <person name="Shumway M.F."/>
            <person name="Bidwell S.L."/>
            <person name="Shallom S.J."/>
            <person name="van Aken S.E."/>
            <person name="Riedmuller S.B."/>
            <person name="Feldblyum T.V."/>
            <person name="Cho J.K."/>
            <person name="Quackenbush J."/>
            <person name="Sedegah M."/>
            <person name="Shoaibi A."/>
            <person name="Cummings L.M."/>
            <person name="Florens L."/>
            <person name="Yates J.R."/>
            <person name="Raine J.D."/>
            <person name="Sinden R.E."/>
            <person name="Harris M.A."/>
            <person name="Cunningham D.A."/>
            <person name="Preiser P.R."/>
            <person name="Bergman L.W."/>
            <person name="Vaidya A.B."/>
            <person name="van Lin L.H."/>
            <person name="Janse C.J."/>
            <person name="Waters A.P."/>
            <person name="Smith H.O."/>
            <person name="White O.R."/>
            <person name="Salzberg S.L."/>
            <person name="Venter J.C."/>
            <person name="Fraser C.M."/>
            <person name="Hoffman S.L."/>
            <person name="Gardner M.J."/>
            <person name="Carucci D.J."/>
        </authorList>
    </citation>
    <scope>NUCLEOTIDE SEQUENCE [LARGE SCALE GENOMIC DNA]</scope>
    <source>
        <strain evidence="1 2">17XNL</strain>
    </source>
</reference>
<gene>
    <name evidence="1" type="ORF">PY01766</name>
</gene>
<dbReference type="InParanoid" id="Q7RNP9"/>
<evidence type="ECO:0000313" key="1">
    <source>
        <dbReference type="EMBL" id="EAA21132.1"/>
    </source>
</evidence>
<sequence length="40" mass="4720">NVSICINFLNTTNRTAITYEDLLFNNFTLFCLQTWTSSHY</sequence>
<accession>Q7RNP9</accession>
<feature type="non-terminal residue" evidence="1">
    <location>
        <position position="1"/>
    </location>
</feature>
<comment type="caution">
    <text evidence="1">The sequence shown here is derived from an EMBL/GenBank/DDBJ whole genome shotgun (WGS) entry which is preliminary data.</text>
</comment>
<evidence type="ECO:0000313" key="2">
    <source>
        <dbReference type="Proteomes" id="UP000008553"/>
    </source>
</evidence>
<dbReference type="PaxDb" id="73239-Q7RNP9"/>
<organism evidence="1 2">
    <name type="scientific">Plasmodium yoelii yoelii</name>
    <dbReference type="NCBI Taxonomy" id="73239"/>
    <lineage>
        <taxon>Eukaryota</taxon>
        <taxon>Sar</taxon>
        <taxon>Alveolata</taxon>
        <taxon>Apicomplexa</taxon>
        <taxon>Aconoidasida</taxon>
        <taxon>Haemosporida</taxon>
        <taxon>Plasmodiidae</taxon>
        <taxon>Plasmodium</taxon>
        <taxon>Plasmodium (Vinckeia)</taxon>
    </lineage>
</organism>
<name>Q7RNP9_PLAYO</name>
<dbReference type="Proteomes" id="UP000008553">
    <property type="component" value="Unassembled WGS sequence"/>
</dbReference>
<keyword evidence="2" id="KW-1185">Reference proteome</keyword>